<evidence type="ECO:0000313" key="2">
    <source>
        <dbReference type="Proteomes" id="UP000289169"/>
    </source>
</evidence>
<organism evidence="1 2">
    <name type="scientific">Acinetobacter phage Henu6</name>
    <dbReference type="NCBI Taxonomy" id="2500136"/>
    <lineage>
        <taxon>Viruses</taxon>
        <taxon>Duplodnaviria</taxon>
        <taxon>Heunggongvirae</taxon>
        <taxon>Uroviricota</taxon>
        <taxon>Caudoviricetes</taxon>
        <taxon>Pantevenvirales</taxon>
        <taxon>Straboviridae</taxon>
        <taxon>Twarogvirinae</taxon>
        <taxon>Zedzedvirus</taxon>
        <taxon>Zedzedvirus zz1</taxon>
    </lineage>
</organism>
<protein>
    <submittedName>
        <fullName evidence="1">DNA primase subunit</fullName>
    </submittedName>
</protein>
<evidence type="ECO:0000313" key="1">
    <source>
        <dbReference type="EMBL" id="QAU03924.1"/>
    </source>
</evidence>
<dbReference type="EMBL" id="MK240351">
    <property type="protein sequence ID" value="QAU03924.1"/>
    <property type="molecule type" value="Genomic_DNA"/>
</dbReference>
<name>A0A410T5K0_9CAUD</name>
<reference evidence="1 2" key="1">
    <citation type="submission" date="2018-11" db="EMBL/GenBank/DDBJ databases">
        <authorList>
            <person name="Teng T."/>
        </authorList>
    </citation>
    <scope>NUCLEOTIDE SEQUENCE [LARGE SCALE GENOMIC DNA]</scope>
</reference>
<accession>A0A410T5K0</accession>
<sequence length="346" mass="40338">MSSFIDDEYALQYFSLQRNFKQVGAMPLKLNCSCPVCGDSAKDTFMARFWYYEHKGTKFVHCYNCDYSNSFGMFLREYDEDAFKNYQMTQFKEGAHKTNNRYTQPGKELYVQPKKADVVKHIEKLDYCQRLDTLPKSHPIIKYVEARKIPTEKYNRLWFTSQWQELCNKVKPGTFAKVMPEYRLVIPIFNKDGQIESFQGRALKESRVKYMTIKVDEESTKIYGQDTVDESKPVLMLEGPLDSLFLSNACAITGGKLSLDQVPYEGNRIWVMDNECRHEDTLKRMQSLIDAGESVCFWDSAPWPSKDINDMIVKDGATPEQIEDYILNNYASGLMAKVRMMKYRKI</sequence>
<dbReference type="InterPro" id="IPR046392">
    <property type="entry name" value="PRIMASE_T4"/>
</dbReference>
<dbReference type="Proteomes" id="UP000289169">
    <property type="component" value="Segment"/>
</dbReference>
<gene>
    <name evidence="1" type="ORF">Henu6_gp116</name>
</gene>
<proteinExistence type="inferred from homology"/>
<dbReference type="HAMAP" id="MF_04157">
    <property type="entry name" value="PRIMASE_T4"/>
    <property type="match status" value="1"/>
</dbReference>
<dbReference type="SUPFAM" id="SSF56731">
    <property type="entry name" value="DNA primase core"/>
    <property type="match status" value="1"/>
</dbReference>